<evidence type="ECO:0000313" key="12">
    <source>
        <dbReference type="EMBL" id="UYV83700.1"/>
    </source>
</evidence>
<comment type="similarity">
    <text evidence="2">Belongs to the G-protein coupled receptor 1 family.</text>
</comment>
<dbReference type="Gene3D" id="1.20.1070.10">
    <property type="entry name" value="Rhodopsin 7-helix transmembrane proteins"/>
    <property type="match status" value="1"/>
</dbReference>
<gene>
    <name evidence="12" type="ORF">LAZ67_23002142</name>
</gene>
<dbReference type="PANTHER" id="PTHR24238:SF75">
    <property type="entry name" value="CHOLECYSTOKININ-LIKE RECEPTOR AT 17D1-RELATED"/>
    <property type="match status" value="1"/>
</dbReference>
<dbReference type="Pfam" id="PF00001">
    <property type="entry name" value="7tm_1"/>
    <property type="match status" value="1"/>
</dbReference>
<dbReference type="PANTHER" id="PTHR24238">
    <property type="entry name" value="G-PROTEIN COUPLED RECEPTOR"/>
    <property type="match status" value="1"/>
</dbReference>
<keyword evidence="13" id="KW-1185">Reference proteome</keyword>
<evidence type="ECO:0000256" key="7">
    <source>
        <dbReference type="ARBA" id="ARBA00023170"/>
    </source>
</evidence>
<dbReference type="InterPro" id="IPR017452">
    <property type="entry name" value="GPCR_Rhodpsn_7TM"/>
</dbReference>
<evidence type="ECO:0000256" key="6">
    <source>
        <dbReference type="ARBA" id="ARBA00023136"/>
    </source>
</evidence>
<organism evidence="12 13">
    <name type="scientific">Cordylochernes scorpioides</name>
    <dbReference type="NCBI Taxonomy" id="51811"/>
    <lineage>
        <taxon>Eukaryota</taxon>
        <taxon>Metazoa</taxon>
        <taxon>Ecdysozoa</taxon>
        <taxon>Arthropoda</taxon>
        <taxon>Chelicerata</taxon>
        <taxon>Arachnida</taxon>
        <taxon>Pseudoscorpiones</taxon>
        <taxon>Cheliferoidea</taxon>
        <taxon>Chernetidae</taxon>
        <taxon>Cordylochernes</taxon>
    </lineage>
</organism>
<evidence type="ECO:0000256" key="8">
    <source>
        <dbReference type="ARBA" id="ARBA00023224"/>
    </source>
</evidence>
<keyword evidence="6 10" id="KW-0472">Membrane</keyword>
<feature type="transmembrane region" description="Helical" evidence="10">
    <location>
        <begin position="144"/>
        <end position="167"/>
    </location>
</feature>
<dbReference type="PROSITE" id="PS50262">
    <property type="entry name" value="G_PROTEIN_RECEP_F1_2"/>
    <property type="match status" value="1"/>
</dbReference>
<sequence>MVLKSSNICDGNYKCREAWPSPVLEQVFAIFLDVVLLIFPLLVLSLTFGLIARTLWASFPQEGNHRSATYSPSTGQVTESSGPRRPLVNALRSTNQENALHQKRRVIKMLLVVVMEYFICWTPLYTINTLSLFIPEAVYHGLGYYNLSLFQLLAYISACCNPITYCFMNAKFRRSFLAIARCKRTASERVSATFRSTVSSKEQPSRVVTKPAA</sequence>
<dbReference type="EMBL" id="CP092885">
    <property type="protein sequence ID" value="UYV83700.1"/>
    <property type="molecule type" value="Genomic_DNA"/>
</dbReference>
<feature type="transmembrane region" description="Helical" evidence="10">
    <location>
        <begin position="27"/>
        <end position="51"/>
    </location>
</feature>
<comment type="subcellular location">
    <subcellularLocation>
        <location evidence="1">Membrane</location>
        <topology evidence="1">Multi-pass membrane protein</topology>
    </subcellularLocation>
</comment>
<evidence type="ECO:0000256" key="2">
    <source>
        <dbReference type="ARBA" id="ARBA00010663"/>
    </source>
</evidence>
<keyword evidence="5" id="KW-0297">G-protein coupled receptor</keyword>
<name>A0ABY6LVZ7_9ARAC</name>
<keyword evidence="8" id="KW-0807">Transducer</keyword>
<evidence type="ECO:0000256" key="5">
    <source>
        <dbReference type="ARBA" id="ARBA00023040"/>
    </source>
</evidence>
<keyword evidence="7" id="KW-0675">Receptor</keyword>
<keyword evidence="4 10" id="KW-1133">Transmembrane helix</keyword>
<evidence type="ECO:0000256" key="1">
    <source>
        <dbReference type="ARBA" id="ARBA00004141"/>
    </source>
</evidence>
<feature type="region of interest" description="Disordered" evidence="9">
    <location>
        <begin position="65"/>
        <end position="84"/>
    </location>
</feature>
<feature type="compositionally biased region" description="Polar residues" evidence="9">
    <location>
        <begin position="66"/>
        <end position="81"/>
    </location>
</feature>
<keyword evidence="3 10" id="KW-0812">Transmembrane</keyword>
<reference evidence="12 13" key="1">
    <citation type="submission" date="2022-03" db="EMBL/GenBank/DDBJ databases">
        <title>A chromosomal length assembly of Cordylochernes scorpioides.</title>
        <authorList>
            <person name="Zeh D."/>
            <person name="Zeh J."/>
        </authorList>
    </citation>
    <scope>NUCLEOTIDE SEQUENCE [LARGE SCALE GENOMIC DNA]</scope>
    <source>
        <strain evidence="12">IN4F17</strain>
        <tissue evidence="12">Whole Body</tissue>
    </source>
</reference>
<evidence type="ECO:0000256" key="4">
    <source>
        <dbReference type="ARBA" id="ARBA00022989"/>
    </source>
</evidence>
<dbReference type="InterPro" id="IPR000276">
    <property type="entry name" value="GPCR_Rhodpsn"/>
</dbReference>
<protein>
    <submittedName>
        <fullName evidence="12">CCKAR</fullName>
    </submittedName>
</protein>
<accession>A0ABY6LVZ7</accession>
<dbReference type="PRINTS" id="PR00237">
    <property type="entry name" value="GPCRRHODOPSN"/>
</dbReference>
<evidence type="ECO:0000256" key="10">
    <source>
        <dbReference type="SAM" id="Phobius"/>
    </source>
</evidence>
<proteinExistence type="inferred from homology"/>
<evidence type="ECO:0000259" key="11">
    <source>
        <dbReference type="PROSITE" id="PS50262"/>
    </source>
</evidence>
<evidence type="ECO:0000256" key="9">
    <source>
        <dbReference type="SAM" id="MobiDB-lite"/>
    </source>
</evidence>
<feature type="domain" description="G-protein coupled receptors family 1 profile" evidence="11">
    <location>
        <begin position="1"/>
        <end position="165"/>
    </location>
</feature>
<dbReference type="Proteomes" id="UP001235939">
    <property type="component" value="Chromosome 23"/>
</dbReference>
<evidence type="ECO:0000313" key="13">
    <source>
        <dbReference type="Proteomes" id="UP001235939"/>
    </source>
</evidence>
<evidence type="ECO:0000256" key="3">
    <source>
        <dbReference type="ARBA" id="ARBA00022692"/>
    </source>
</evidence>
<dbReference type="SUPFAM" id="SSF81321">
    <property type="entry name" value="Family A G protein-coupled receptor-like"/>
    <property type="match status" value="1"/>
</dbReference>
<feature type="transmembrane region" description="Helical" evidence="10">
    <location>
        <begin position="106"/>
        <end position="124"/>
    </location>
</feature>